<evidence type="ECO:0000259" key="2">
    <source>
        <dbReference type="Pfam" id="PF25995"/>
    </source>
</evidence>
<evidence type="ECO:0000256" key="1">
    <source>
        <dbReference type="SAM" id="MobiDB-lite"/>
    </source>
</evidence>
<feature type="compositionally biased region" description="Basic and acidic residues" evidence="1">
    <location>
        <begin position="608"/>
        <end position="621"/>
    </location>
</feature>
<feature type="compositionally biased region" description="Low complexity" evidence="1">
    <location>
        <begin position="430"/>
        <end position="442"/>
    </location>
</feature>
<feature type="compositionally biased region" description="Low complexity" evidence="1">
    <location>
        <begin position="716"/>
        <end position="734"/>
    </location>
</feature>
<feature type="domain" description="STB6-like N-terminal" evidence="2">
    <location>
        <begin position="28"/>
        <end position="130"/>
    </location>
</feature>
<proteinExistence type="predicted"/>
<dbReference type="Pfam" id="PF25995">
    <property type="entry name" value="STB6_N"/>
    <property type="match status" value="1"/>
</dbReference>
<dbReference type="Proteomes" id="UP000724874">
    <property type="component" value="Unassembled WGS sequence"/>
</dbReference>
<feature type="compositionally biased region" description="Polar residues" evidence="1">
    <location>
        <begin position="1195"/>
        <end position="1209"/>
    </location>
</feature>
<dbReference type="PANTHER" id="PTHR31011">
    <property type="entry name" value="PROTEIN STB2-RELATED"/>
    <property type="match status" value="1"/>
</dbReference>
<dbReference type="InterPro" id="IPR059025">
    <property type="entry name" value="STB6_N"/>
</dbReference>
<feature type="region of interest" description="Disordered" evidence="1">
    <location>
        <begin position="825"/>
        <end position="864"/>
    </location>
</feature>
<feature type="region of interest" description="Disordered" evidence="1">
    <location>
        <begin position="669"/>
        <end position="762"/>
    </location>
</feature>
<feature type="region of interest" description="Disordered" evidence="1">
    <location>
        <begin position="1166"/>
        <end position="1214"/>
    </location>
</feature>
<protein>
    <recommendedName>
        <fullName evidence="2">STB6-like N-terminal domain-containing protein</fullName>
    </recommendedName>
</protein>
<sequence length="1236" mass="134451">MHRVLLLPQQSPAPPRFRPTALSFPIPQFQLYAVQRWLVQRRHITLLVVYTGNDAHTITLHAFVPDSPAVWDDTIARFRADGAKPKQTAHGLLMVTSLANFRSDYTIVQIPTGDFPQAKDQLYANINLLRIGSSGRTALTLEDPSDSTKDRFMSAYCLPESLAQDNFRLSPQVAPSTSPSSKPVPPIGLGRPSSQEQALRKDDTHVSKVKDNTIFFATVLELVKLIQAGLAIFGLYPSLNATSVPSDLLLDGLLCDYTVQGMRHWIAHVGGPCVGLEPTERVADPAFVAALFSLILSIRNKLAFLGYAFALPRDPFLYPHSFSLALNAYINSSSPSHHHHQTFTSPHGSVYITTNTNSLSSTANTPLVGTVLTRELIDAINTAYDAKLKAENRKVRRVIKNKLAPGVDSDGAGEGESREQRKHALSLTLSHESSSNISPSHSQPGQSNPNASPSSMGIGSSGGGQLLSGIGSLASGLRLTTGGGQSNGDGDSTGALMVPTLNLADLVSLATSGATSRRERKRREKEKERRRESQDIGAAGGISVALAYEKERDGVVAGTLRALWSGRVMDVIRMREDAEGLGIAERSKDKWKGGRLRSYSVVASDGDESSKDRKYEGRSTEEESDVHNLSAAGGSVHSFGGMWSGRVRGKLGSWAGLTKRKNQSVDLGNLTSLNSTHKGKQKEIEKERDFSPPPAIHIAGSPPGPSRLAIGNGNGSTSNRPSMSRRSTMSGSGPQSPTLPPMVFSPEGDRYPDDDDLLSSGQVSPLSDYKPNPFNMLGSNNAISSLGTGVASAAESSTNLGSTGLMNQQDYERAVAKLLSQKRPWSNRRVPQSARVSSWADPMSAKDVDGGEDEEEKVDAKRKWHRDRIVESEGDETDVSRQGENTGAESLGVRWKRKEKARFHSLLSVVDGEGVLIEEPLGGSDEEDTRRSFHDLQAFHGMEVLTPERMKIDVDICGQLLTMWRREEHLRNVITSTRLIATALAKTNISLREHYETHHETLAQVDAASSVLSSLETERTRSLKILQATNTLQYESAQFHVDDIWQAASPPRRKVFALREKVFGTGGRRLPPGVHGAHGPYNRLQWTLDGRERLVDHLGRTESEAEEENKIEEELTEGGFFVDKFGGPATPGVAHLEEGDVVENPGIKPMWLLRFFTSWGARWSASAGTGPVSSPAPTAQLGAKDEGATDDRQGQLPTPTETSVNSIPPSSDEKWTFVDGEIVRTPSEMTEETTKL</sequence>
<dbReference type="AlphaFoldDB" id="A0A9P5TTS3"/>
<feature type="region of interest" description="Disordered" evidence="1">
    <location>
        <begin position="404"/>
        <end position="463"/>
    </location>
</feature>
<organism evidence="3 4">
    <name type="scientific">Gymnopilus junonius</name>
    <name type="common">Spectacular rustgill mushroom</name>
    <name type="synonym">Gymnopilus spectabilis subsp. junonius</name>
    <dbReference type="NCBI Taxonomy" id="109634"/>
    <lineage>
        <taxon>Eukaryota</taxon>
        <taxon>Fungi</taxon>
        <taxon>Dikarya</taxon>
        <taxon>Basidiomycota</taxon>
        <taxon>Agaricomycotina</taxon>
        <taxon>Agaricomycetes</taxon>
        <taxon>Agaricomycetidae</taxon>
        <taxon>Agaricales</taxon>
        <taxon>Agaricineae</taxon>
        <taxon>Hymenogastraceae</taxon>
        <taxon>Gymnopilus</taxon>
    </lineage>
</organism>
<keyword evidence="4" id="KW-1185">Reference proteome</keyword>
<accession>A0A9P5TTS3</accession>
<gene>
    <name evidence="3" type="ORF">CPB84DRAFT_1840695</name>
</gene>
<comment type="caution">
    <text evidence="3">The sequence shown here is derived from an EMBL/GenBank/DDBJ whole genome shotgun (WGS) entry which is preliminary data.</text>
</comment>
<feature type="region of interest" description="Disordered" evidence="1">
    <location>
        <begin position="170"/>
        <end position="203"/>
    </location>
</feature>
<dbReference type="GO" id="GO:0070822">
    <property type="term" value="C:Sin3-type complex"/>
    <property type="evidence" value="ECO:0007669"/>
    <property type="project" value="TreeGrafter"/>
</dbReference>
<name>A0A9P5TTS3_GYMJU</name>
<dbReference type="OrthoDB" id="19806at2759"/>
<evidence type="ECO:0000313" key="4">
    <source>
        <dbReference type="Proteomes" id="UP000724874"/>
    </source>
</evidence>
<feature type="region of interest" description="Disordered" evidence="1">
    <location>
        <begin position="509"/>
        <end position="536"/>
    </location>
</feature>
<feature type="compositionally biased region" description="Basic and acidic residues" evidence="1">
    <location>
        <begin position="525"/>
        <end position="534"/>
    </location>
</feature>
<dbReference type="EMBL" id="JADNYJ010000001">
    <property type="protein sequence ID" value="KAF8913919.1"/>
    <property type="molecule type" value="Genomic_DNA"/>
</dbReference>
<dbReference type="PANTHER" id="PTHR31011:SF2">
    <property type="entry name" value="PROTEIN STB2-RELATED"/>
    <property type="match status" value="1"/>
</dbReference>
<feature type="compositionally biased region" description="Basic and acidic residues" evidence="1">
    <location>
        <begin position="681"/>
        <end position="690"/>
    </location>
</feature>
<evidence type="ECO:0000313" key="3">
    <source>
        <dbReference type="EMBL" id="KAF8913919.1"/>
    </source>
</evidence>
<feature type="compositionally biased region" description="Basic and acidic residues" evidence="1">
    <location>
        <begin position="1183"/>
        <end position="1193"/>
    </location>
</feature>
<feature type="region of interest" description="Disordered" evidence="1">
    <location>
        <begin position="602"/>
        <end position="633"/>
    </location>
</feature>
<dbReference type="InterPro" id="IPR038919">
    <property type="entry name" value="STB2/STB2"/>
</dbReference>
<reference evidence="3" key="1">
    <citation type="submission" date="2020-11" db="EMBL/GenBank/DDBJ databases">
        <authorList>
            <consortium name="DOE Joint Genome Institute"/>
            <person name="Ahrendt S."/>
            <person name="Riley R."/>
            <person name="Andreopoulos W."/>
            <person name="LaButti K."/>
            <person name="Pangilinan J."/>
            <person name="Ruiz-duenas F.J."/>
            <person name="Barrasa J.M."/>
            <person name="Sanchez-Garcia M."/>
            <person name="Camarero S."/>
            <person name="Miyauchi S."/>
            <person name="Serrano A."/>
            <person name="Linde D."/>
            <person name="Babiker R."/>
            <person name="Drula E."/>
            <person name="Ayuso-Fernandez I."/>
            <person name="Pacheco R."/>
            <person name="Padilla G."/>
            <person name="Ferreira P."/>
            <person name="Barriuso J."/>
            <person name="Kellner H."/>
            <person name="Castanera R."/>
            <person name="Alfaro M."/>
            <person name="Ramirez L."/>
            <person name="Pisabarro A.G."/>
            <person name="Kuo A."/>
            <person name="Tritt A."/>
            <person name="Lipzen A."/>
            <person name="He G."/>
            <person name="Yan M."/>
            <person name="Ng V."/>
            <person name="Cullen D."/>
            <person name="Martin F."/>
            <person name="Rosso M.-N."/>
            <person name="Henrissat B."/>
            <person name="Hibbett D."/>
            <person name="Martinez A.T."/>
            <person name="Grigoriev I.V."/>
        </authorList>
    </citation>
    <scope>NUCLEOTIDE SEQUENCE</scope>
    <source>
        <strain evidence="3">AH 44721</strain>
    </source>
</reference>